<evidence type="ECO:0000313" key="3">
    <source>
        <dbReference type="Proteomes" id="UP000001431"/>
    </source>
</evidence>
<keyword evidence="1" id="KW-0812">Transmembrane</keyword>
<name>A3MXT4_PYRCJ</name>
<feature type="transmembrane region" description="Helical" evidence="1">
    <location>
        <begin position="238"/>
        <end position="255"/>
    </location>
</feature>
<dbReference type="KEGG" id="pcl:Pcal_2036"/>
<feature type="transmembrane region" description="Helical" evidence="1">
    <location>
        <begin position="368"/>
        <end position="388"/>
    </location>
</feature>
<keyword evidence="1" id="KW-1133">Transmembrane helix</keyword>
<gene>
    <name evidence="2" type="ordered locus">Pcal_2036</name>
</gene>
<reference evidence="2" key="1">
    <citation type="submission" date="2007-02" db="EMBL/GenBank/DDBJ databases">
        <title>Complete sequence of Pyrobaculum calidifontis JCM 11548.</title>
        <authorList>
            <consortium name="US DOE Joint Genome Institute"/>
            <person name="Copeland A."/>
            <person name="Lucas S."/>
            <person name="Lapidus A."/>
            <person name="Barry K."/>
            <person name="Glavina del Rio T."/>
            <person name="Dalin E."/>
            <person name="Tice H."/>
            <person name="Pitluck S."/>
            <person name="Chain P."/>
            <person name="Malfatti S."/>
            <person name="Shin M."/>
            <person name="Vergez L."/>
            <person name="Schmutz J."/>
            <person name="Larimer F."/>
            <person name="Land M."/>
            <person name="Hauser L."/>
            <person name="Kyrpides N."/>
            <person name="Mikhailova N."/>
            <person name="Cozen A.E."/>
            <person name="Fitz-Gibbon S.T."/>
            <person name="House C.H."/>
            <person name="Saltikov C."/>
            <person name="Lowe T.M."/>
            <person name="Richardson P."/>
        </authorList>
    </citation>
    <scope>NUCLEOTIDE SEQUENCE [LARGE SCALE GENOMIC DNA]</scope>
    <source>
        <strain evidence="2">JCM 11548</strain>
    </source>
</reference>
<feature type="transmembrane region" description="Helical" evidence="1">
    <location>
        <begin position="73"/>
        <end position="100"/>
    </location>
</feature>
<feature type="transmembrane region" description="Helical" evidence="1">
    <location>
        <begin position="106"/>
        <end position="128"/>
    </location>
</feature>
<sequence length="464" mass="48938">MRFSSSRLLAFTSGGLALLASLVFSLSVSRRLPPNDLAVLNLVNSAYSIGINLMSYVTGWYPRVLAKDPGAYGSLFAAGLLTAGVAWAAAAGYLLLFAHYGAWDPALLALLGAMLVLYAVPAGAYLSVHRQRLAAALGAASQLVKIGGALAVRQHPTVEAVLTVNVLMSLPQALAIRVKPAFRGALLTLFRLVRGAPFQTLSLATTALGGLMQYVVAAAGGAVMLYYGFVLFQLSKMVYPALTIVPLMYGSLLTAADKERRALVDGAIILFLYAVPAAVMLKAPEALLAVLRPQELGNGELLAAMRLNAVALLLSGVQLHAWNVLLGVEPREILTLRDRPAKALLLDIAFFPANVLLTYVAVSRLGAVGLVAANAAALAYSAVVRLYYLPMWKPLLALYLSHFAALGAAVLVPPLPLQPSTNVAVALAVAAAYALYLAAPVATVLLAASPVYRQLALRLLNRRH</sequence>
<dbReference type="OrthoDB" id="28661at2157"/>
<feature type="transmembrane region" description="Helical" evidence="1">
    <location>
        <begin position="301"/>
        <end position="322"/>
    </location>
</feature>
<accession>A3MXT4</accession>
<dbReference type="eggNOG" id="arCOG02215">
    <property type="taxonomic scope" value="Archaea"/>
</dbReference>
<feature type="transmembrane region" description="Helical" evidence="1">
    <location>
        <begin position="343"/>
        <end position="362"/>
    </location>
</feature>
<keyword evidence="1" id="KW-0472">Membrane</keyword>
<evidence type="ECO:0008006" key="4">
    <source>
        <dbReference type="Google" id="ProtNLM"/>
    </source>
</evidence>
<dbReference type="HOGENOM" id="CLU_595316_0_0_2"/>
<protein>
    <recommendedName>
        <fullName evidence="4">Polysaccharide biosynthesis protein</fullName>
    </recommendedName>
</protein>
<feature type="transmembrane region" description="Helical" evidence="1">
    <location>
        <begin position="41"/>
        <end position="61"/>
    </location>
</feature>
<feature type="transmembrane region" description="Helical" evidence="1">
    <location>
        <begin position="395"/>
        <end position="417"/>
    </location>
</feature>
<feature type="transmembrane region" description="Helical" evidence="1">
    <location>
        <begin position="262"/>
        <end position="281"/>
    </location>
</feature>
<organism evidence="2 3">
    <name type="scientific">Pyrobaculum calidifontis (strain DSM 21063 / JCM 11548 / VA1)</name>
    <dbReference type="NCBI Taxonomy" id="410359"/>
    <lineage>
        <taxon>Archaea</taxon>
        <taxon>Thermoproteota</taxon>
        <taxon>Thermoprotei</taxon>
        <taxon>Thermoproteales</taxon>
        <taxon>Thermoproteaceae</taxon>
        <taxon>Pyrobaculum</taxon>
    </lineage>
</organism>
<feature type="transmembrane region" description="Helical" evidence="1">
    <location>
        <begin position="423"/>
        <end position="448"/>
    </location>
</feature>
<feature type="transmembrane region" description="Helical" evidence="1">
    <location>
        <begin position="211"/>
        <end position="232"/>
    </location>
</feature>
<evidence type="ECO:0000313" key="2">
    <source>
        <dbReference type="EMBL" id="ABO09451.1"/>
    </source>
</evidence>
<dbReference type="EMBL" id="CP000561">
    <property type="protein sequence ID" value="ABO09451.1"/>
    <property type="molecule type" value="Genomic_DNA"/>
</dbReference>
<evidence type="ECO:0000256" key="1">
    <source>
        <dbReference type="SAM" id="Phobius"/>
    </source>
</evidence>
<proteinExistence type="predicted"/>
<dbReference type="Proteomes" id="UP000001431">
    <property type="component" value="Chromosome"/>
</dbReference>
<keyword evidence="3" id="KW-1185">Reference proteome</keyword>
<dbReference type="AlphaFoldDB" id="A3MXT4"/>